<sequence length="353" mass="41036">MDQQRYLELCEKQLANLPDYIRKFYINRQANAYSSATLYQYLQEYVRFFTWLVDEQIVAVPSIDQMPLTALEKMKLEDIELYKIFLMNKRKQNNHKLSFQAVNRSINALNALWYFLTIEAEQADGEPYFYRNVMKKVKLLKASETMATRSRHISKQLLTGEKKHDFITFMQVDYPNLLSNRQLASYKQNCERDIAICVLALATGIRLSELAQANINDLNLEQLTITVIRKGGQQDTVPIAPWSLPFLRDYCQIRKSRYLKEDNEQALFVSRYRGSAKRMSNYAIEKLVAKYSEAFGVRLTPHKFRHTLATDLMAATHSETIVATQLGQTTTQATHLYTHVVADEQRSAMDQLE</sequence>
<keyword evidence="2" id="KW-0229">DNA integration</keyword>
<dbReference type="InterPro" id="IPR010998">
    <property type="entry name" value="Integrase_recombinase_N"/>
</dbReference>
<dbReference type="CDD" id="cd00397">
    <property type="entry name" value="DNA_BRE_C"/>
    <property type="match status" value="1"/>
</dbReference>
<dbReference type="OrthoDB" id="283809at2"/>
<keyword evidence="3" id="KW-0238">DNA-binding</keyword>
<evidence type="ECO:0000256" key="3">
    <source>
        <dbReference type="ARBA" id="ARBA00023125"/>
    </source>
</evidence>
<dbReference type="InterPro" id="IPR002104">
    <property type="entry name" value="Integrase_catalytic"/>
</dbReference>
<evidence type="ECO:0000259" key="5">
    <source>
        <dbReference type="PROSITE" id="PS51898"/>
    </source>
</evidence>
<evidence type="ECO:0000313" key="7">
    <source>
        <dbReference type="EMBL" id="AXN35886.1"/>
    </source>
</evidence>
<dbReference type="EMBL" id="CP022474">
    <property type="protein sequence ID" value="ASN60180.1"/>
    <property type="molecule type" value="Genomic_DNA"/>
</dbReference>
<evidence type="ECO:0000256" key="1">
    <source>
        <dbReference type="ARBA" id="ARBA00004496"/>
    </source>
</evidence>
<gene>
    <name evidence="8" type="primary">xerS</name>
    <name evidence="6" type="ORF">CG419_05820</name>
    <name evidence="7" type="ORF">DT351_05745</name>
    <name evidence="8" type="ORF">LTWDN19_03420</name>
</gene>
<evidence type="ECO:0000313" key="11">
    <source>
        <dbReference type="Proteomes" id="UP000825100"/>
    </source>
</evidence>
<dbReference type="Proteomes" id="UP000825100">
    <property type="component" value="Chromosome"/>
</dbReference>
<dbReference type="InterPro" id="IPR011010">
    <property type="entry name" value="DNA_brk_join_enz"/>
</dbReference>
<dbReference type="AlphaFoldDB" id="A0A0B2XL88"/>
<keyword evidence="11" id="KW-1185">Reference proteome</keyword>
<accession>A0A0B2XL88</accession>
<reference evidence="8 11" key="3">
    <citation type="submission" date="2021-05" db="EMBL/GenBank/DDBJ databases">
        <title>Complete Genome Sequence of Latilactobacillus sp. Strain WDN19, a High D-Aspartate-producing Lactic Acid Bacterium Isolated from a Japanese Pickle.</title>
        <authorList>
            <person name="Kajitani K."/>
            <person name="Takahashi S."/>
        </authorList>
    </citation>
    <scope>NUCLEOTIDE SEQUENCE [LARGE SCALE GENOMIC DNA]</scope>
    <source>
        <strain evidence="8 11">WDN19</strain>
    </source>
</reference>
<protein>
    <submittedName>
        <fullName evidence="7">Tyrosine recombinase XerS</fullName>
    </submittedName>
</protein>
<dbReference type="InterPro" id="IPR013762">
    <property type="entry name" value="Integrase-like_cat_sf"/>
</dbReference>
<dbReference type="EMBL" id="AP024685">
    <property type="protein sequence ID" value="BCX29775.1"/>
    <property type="molecule type" value="Genomic_DNA"/>
</dbReference>
<comment type="subcellular location">
    <subcellularLocation>
        <location evidence="1">Cytoplasm</location>
    </subcellularLocation>
</comment>
<feature type="domain" description="Tyr recombinase" evidence="5">
    <location>
        <begin position="173"/>
        <end position="350"/>
    </location>
</feature>
<dbReference type="Proteomes" id="UP000257607">
    <property type="component" value="Chromosome"/>
</dbReference>
<evidence type="ECO:0000313" key="6">
    <source>
        <dbReference type="EMBL" id="ASN60180.1"/>
    </source>
</evidence>
<dbReference type="Gene3D" id="1.10.150.130">
    <property type="match status" value="1"/>
</dbReference>
<dbReference type="GO" id="GO:0005737">
    <property type="term" value="C:cytoplasm"/>
    <property type="evidence" value="ECO:0007669"/>
    <property type="project" value="UniProtKB-SubCell"/>
</dbReference>
<dbReference type="GO" id="GO:0003677">
    <property type="term" value="F:DNA binding"/>
    <property type="evidence" value="ECO:0007669"/>
    <property type="project" value="UniProtKB-KW"/>
</dbReference>
<evidence type="ECO:0000256" key="4">
    <source>
        <dbReference type="ARBA" id="ARBA00023172"/>
    </source>
</evidence>
<dbReference type="InterPro" id="IPR050090">
    <property type="entry name" value="Tyrosine_recombinase_XerCD"/>
</dbReference>
<dbReference type="STRING" id="28038.BCY75_07715"/>
<evidence type="ECO:0000313" key="10">
    <source>
        <dbReference type="Proteomes" id="UP000257607"/>
    </source>
</evidence>
<dbReference type="SUPFAM" id="SSF56349">
    <property type="entry name" value="DNA breaking-rejoining enzymes"/>
    <property type="match status" value="1"/>
</dbReference>
<reference evidence="7 10" key="2">
    <citation type="submission" date="2018-07" db="EMBL/GenBank/DDBJ databases">
        <title>Lactobacillus curvatus genome sequence.</title>
        <authorList>
            <person name="Prechtl R."/>
        </authorList>
    </citation>
    <scope>NUCLEOTIDE SEQUENCE [LARGE SCALE GENOMIC DNA]</scope>
    <source>
        <strain evidence="7 10">TMW 1.1928</strain>
    </source>
</reference>
<dbReference type="PANTHER" id="PTHR30349">
    <property type="entry name" value="PHAGE INTEGRASE-RELATED"/>
    <property type="match status" value="1"/>
</dbReference>
<keyword evidence="4" id="KW-0233">DNA recombination</keyword>
<dbReference type="Pfam" id="PF00589">
    <property type="entry name" value="Phage_integrase"/>
    <property type="match status" value="1"/>
</dbReference>
<dbReference type="Proteomes" id="UP000199749">
    <property type="component" value="Chromosome"/>
</dbReference>
<evidence type="ECO:0000256" key="2">
    <source>
        <dbReference type="ARBA" id="ARBA00022908"/>
    </source>
</evidence>
<dbReference type="Gene3D" id="1.10.443.10">
    <property type="entry name" value="Intergrase catalytic core"/>
    <property type="match status" value="1"/>
</dbReference>
<organism evidence="7 10">
    <name type="scientific">Latilactobacillus curvatus</name>
    <name type="common">Lactobacillus curvatus</name>
    <dbReference type="NCBI Taxonomy" id="28038"/>
    <lineage>
        <taxon>Bacteria</taxon>
        <taxon>Bacillati</taxon>
        <taxon>Bacillota</taxon>
        <taxon>Bacilli</taxon>
        <taxon>Lactobacillales</taxon>
        <taxon>Lactobacillaceae</taxon>
        <taxon>Latilactobacillus</taxon>
    </lineage>
</organism>
<dbReference type="GO" id="GO:0006310">
    <property type="term" value="P:DNA recombination"/>
    <property type="evidence" value="ECO:0007669"/>
    <property type="project" value="UniProtKB-KW"/>
</dbReference>
<reference evidence="6 9" key="1">
    <citation type="submission" date="2017-07" db="EMBL/GenBank/DDBJ databases">
        <title>Lactobacillus curvatus MRS6 whole genome.</title>
        <authorList>
            <person name="Jans C."/>
            <person name="Lagler S."/>
            <person name="Lacroix C."/>
            <person name="Meile L."/>
            <person name="Stevens M.J.A."/>
        </authorList>
    </citation>
    <scope>NUCLEOTIDE SEQUENCE [LARGE SCALE GENOMIC DNA]</scope>
    <source>
        <strain evidence="6 9">MRS6</strain>
    </source>
</reference>
<dbReference type="NCBIfam" id="NF003462">
    <property type="entry name" value="PRK05084.1"/>
    <property type="match status" value="1"/>
</dbReference>
<evidence type="ECO:0000313" key="8">
    <source>
        <dbReference type="EMBL" id="BCX29775.1"/>
    </source>
</evidence>
<name>A0A0B2XL88_LATCU</name>
<dbReference type="PROSITE" id="PS51898">
    <property type="entry name" value="TYR_RECOMBINASE"/>
    <property type="match status" value="1"/>
</dbReference>
<proteinExistence type="predicted"/>
<dbReference type="RefSeq" id="WP_052202739.1">
    <property type="nucleotide sequence ID" value="NZ_AP024685.1"/>
</dbReference>
<dbReference type="PANTHER" id="PTHR30349:SF77">
    <property type="entry name" value="TYROSINE RECOMBINASE XERC"/>
    <property type="match status" value="1"/>
</dbReference>
<evidence type="ECO:0000313" key="9">
    <source>
        <dbReference type="Proteomes" id="UP000199749"/>
    </source>
</evidence>
<dbReference type="GO" id="GO:0015074">
    <property type="term" value="P:DNA integration"/>
    <property type="evidence" value="ECO:0007669"/>
    <property type="project" value="UniProtKB-KW"/>
</dbReference>
<dbReference type="EMBL" id="CP031003">
    <property type="protein sequence ID" value="AXN35886.1"/>
    <property type="molecule type" value="Genomic_DNA"/>
</dbReference>